<dbReference type="PANTHER" id="PTHR15922">
    <property type="entry name" value="NEUROBLASTOMA-AMPLIFIED SEQUENCE"/>
    <property type="match status" value="1"/>
</dbReference>
<dbReference type="InterPro" id="IPR029145">
    <property type="entry name" value="NBAS_N"/>
</dbReference>
<gene>
    <name evidence="2" type="ORF">BV898_01622</name>
</gene>
<proteinExistence type="predicted"/>
<evidence type="ECO:0000313" key="2">
    <source>
        <dbReference type="EMBL" id="OQV24562.1"/>
    </source>
</evidence>
<protein>
    <submittedName>
        <fullName evidence="2">Neuroblastoma-amplified sequence</fullName>
    </submittedName>
</protein>
<dbReference type="OrthoDB" id="19988at2759"/>
<dbReference type="GO" id="GO:0000149">
    <property type="term" value="F:SNARE binding"/>
    <property type="evidence" value="ECO:0007669"/>
    <property type="project" value="TreeGrafter"/>
</dbReference>
<dbReference type="PANTHER" id="PTHR15922:SF2">
    <property type="entry name" value="NBAS SUBUNIT OF NRZ TETHERING COMPLEX"/>
    <property type="match status" value="1"/>
</dbReference>
<dbReference type="GO" id="GO:0070939">
    <property type="term" value="C:Dsl1/NZR complex"/>
    <property type="evidence" value="ECO:0007669"/>
    <property type="project" value="TreeGrafter"/>
</dbReference>
<dbReference type="SUPFAM" id="SSF50978">
    <property type="entry name" value="WD40 repeat-like"/>
    <property type="match status" value="1"/>
</dbReference>
<sequence length="1677" mass="186977">MDRSTEDLGVLYEVVISSEWDAADVTPTTADRKDRLEADAASNVPYPWIAKLLFPILWIYSWISWRLSEGIAKLSIPDTWVAFLSSGIPWRLTVSPFTETGTTNICVLAAVITEDSVEIRHSTDEFATSREKFSLRRNQYPMLRQVVWSADGSCMALADSSGDLTLYDRLNADSRTLKVSKPWLESSRLLRQRVISNLLWLESSSGDEGVMLCYADATCTFLGKNDEGMLAESWKVNCRTTLPRLMKGISSAAYARNQNIIVVASTICTRVDEDLNNPWFAGLSLWMVADEAPFLRPVNDDNMNEAQRARGLYKRFAKAADGAIKMAFNEDETELVTLFLSGAVAVWQVSFRCIKLRRIWTVDELPRYSQTTRSPGKARARTDFRHPDFPVDVQWWSNTAIILCQAGGAVSLLDITGRELVNISHGSFEQFSPGCLITPNLAEKFLILEQNSTGKNWQRNVSVEEASMTGDDIGLLSEDDDNAAVSAITEVLQSFGMANDKPVKALQKKKVGNSYRLNCFQTASPQEMFTRKLAEEQYGEALVLAERFHLDTDLVYQKRWMKSKVTKISITDFLCKVTNAAWVLRECLTRVPDNPDVARELLMVGLRLTDFTSISRLNDNGTSGGGGDGFHPSDSGDLQLTLDASTLTPEQHAMIGHRRQLLRFENILSTYEQILGGGEKAVRYFLAEEYTEMRRKPPLGIALQYAHKCKPLELHTLRYLHHAELADYWLDILSGFPETCPPEGYQFLVPSILNGEVLDTQHAAPRVLDWCWKGSFSDVSDQESLAVKENLEALQATLTYRGKLTAEKLQRWAENRIREIEHNCGLIENAKQMLQVATAKQVEGLDGLRDELDTLSALVFDGGQTSLSLFDLRLLSNRQILELLDDKKNFPAAFRSRMLPFLRRCERKQPGTQHQLLDEYLSKLSTDPQETLDKCLKVFQQSLPGLPEPAIPSPGEAVELAIKCILGCPRTDQLDQMKAILQCLPSRESMPNGDAAMFQKVTRIQDLIMCVEFAEQFGVQLSVKNLRDVQANETLVVEFVSHILQVAAQKVPGFTELEWRDIYGRYVKICKRVFLSISDATVVQLFTSALLSAGKNQYIDLAAKFFPIQPTSAPSIIPRAIPGDSGWIVHNRLSTDISSKQLLSAAKEYFINADNWKDPKIKLAEKCLELESSLKTAAGTGKLESGLVDALKVLHALGVDASPLDLWTSEDRFKFVQQVLDVKVEAYRHPDRLRELSKMLDLKDLNRVTEAVAEKAFERRDYGFCRDLCETLIEEKRSSSWELCMKLAAAEDFTDIAFKENMLLVAVANCPDDNLTDLAKLRNRISLQRIRSTQQFSPKLDASVEPIAKLILDPCCSSVHPSSSTKTQPLAKTEKRLELLSAISDPIRGSGLEVLVDGEHRSGSSAFIDGVLVDTALSYLDVDVGLSLASLGALTVKSTAEKFFDAVPPTAIIARLAAYFYGLEVVLRESPDSIENALNLSCHDLLARAPRVSTKNTTTVQLLDLFSKYAQTFSSRKASATGTTSVTSVHLKRPPPSTPSAATSAATVVTSIRSLLKGVDEKKFHANAEYRKSFLLRAAATRDPTFLHRIVDAAEEHGVDGWEVVAANIKFLFTTSGMSVTEVETFLGVIPDLIARLKARRVDFISFSGLQIQSHMTKADIDMLVAYSDFLTDIKKT</sequence>
<dbReference type="InterPro" id="IPR015943">
    <property type="entry name" value="WD40/YVTN_repeat-like_dom_sf"/>
</dbReference>
<evidence type="ECO:0000313" key="3">
    <source>
        <dbReference type="Proteomes" id="UP000192578"/>
    </source>
</evidence>
<dbReference type="Proteomes" id="UP000192578">
    <property type="component" value="Unassembled WGS sequence"/>
</dbReference>
<accession>A0A1W0XB69</accession>
<feature type="domain" description="Neuroblastoma-amplified sequence N-terminal" evidence="1">
    <location>
        <begin position="108"/>
        <end position="370"/>
    </location>
</feature>
<dbReference type="InterPro" id="IPR036322">
    <property type="entry name" value="WD40_repeat_dom_sf"/>
</dbReference>
<name>A0A1W0XB69_HYPEX</name>
<evidence type="ECO:0000259" key="1">
    <source>
        <dbReference type="Pfam" id="PF15492"/>
    </source>
</evidence>
<dbReference type="Pfam" id="PF15492">
    <property type="entry name" value="Nbas_N"/>
    <property type="match status" value="1"/>
</dbReference>
<dbReference type="GO" id="GO:0006890">
    <property type="term" value="P:retrograde vesicle-mediated transport, Golgi to endoplasmic reticulum"/>
    <property type="evidence" value="ECO:0007669"/>
    <property type="project" value="TreeGrafter"/>
</dbReference>
<comment type="caution">
    <text evidence="2">The sequence shown here is derived from an EMBL/GenBank/DDBJ whole genome shotgun (WGS) entry which is preliminary data.</text>
</comment>
<dbReference type="Gene3D" id="2.130.10.10">
    <property type="entry name" value="YVTN repeat-like/Quinoprotein amine dehydrogenase"/>
    <property type="match status" value="1"/>
</dbReference>
<dbReference type="EMBL" id="MTYJ01000006">
    <property type="protein sequence ID" value="OQV24562.1"/>
    <property type="molecule type" value="Genomic_DNA"/>
</dbReference>
<organism evidence="2 3">
    <name type="scientific">Hypsibius exemplaris</name>
    <name type="common">Freshwater tardigrade</name>
    <dbReference type="NCBI Taxonomy" id="2072580"/>
    <lineage>
        <taxon>Eukaryota</taxon>
        <taxon>Metazoa</taxon>
        <taxon>Ecdysozoa</taxon>
        <taxon>Tardigrada</taxon>
        <taxon>Eutardigrada</taxon>
        <taxon>Parachela</taxon>
        <taxon>Hypsibioidea</taxon>
        <taxon>Hypsibiidae</taxon>
        <taxon>Hypsibius</taxon>
    </lineage>
</organism>
<reference evidence="3" key="1">
    <citation type="submission" date="2017-01" db="EMBL/GenBank/DDBJ databases">
        <title>Comparative genomics of anhydrobiosis in the tardigrade Hypsibius dujardini.</title>
        <authorList>
            <person name="Yoshida Y."/>
            <person name="Koutsovoulos G."/>
            <person name="Laetsch D."/>
            <person name="Stevens L."/>
            <person name="Kumar S."/>
            <person name="Horikawa D."/>
            <person name="Ishino K."/>
            <person name="Komine S."/>
            <person name="Tomita M."/>
            <person name="Blaxter M."/>
            <person name="Arakawa K."/>
        </authorList>
    </citation>
    <scope>NUCLEOTIDE SEQUENCE [LARGE SCALE GENOMIC DNA]</scope>
    <source>
        <strain evidence="3">Z151</strain>
    </source>
</reference>
<keyword evidence="3" id="KW-1185">Reference proteome</keyword>